<dbReference type="Proteomes" id="UP000075420">
    <property type="component" value="Unassembled WGS sequence"/>
</dbReference>
<evidence type="ECO:0000259" key="1">
    <source>
        <dbReference type="Pfam" id="PF13472"/>
    </source>
</evidence>
<reference evidence="2 3" key="1">
    <citation type="submission" date="2014-02" db="EMBL/GenBank/DDBJ databases">
        <title>The small core and large imbalanced accessory genome model reveals a collaborative survival strategy of Sorangium cellulosum strains in nature.</title>
        <authorList>
            <person name="Han K."/>
            <person name="Peng R."/>
            <person name="Blom J."/>
            <person name="Li Y.-Z."/>
        </authorList>
    </citation>
    <scope>NUCLEOTIDE SEQUENCE [LARGE SCALE GENOMIC DNA]</scope>
    <source>
        <strain evidence="2 3">So0157-25</strain>
    </source>
</reference>
<protein>
    <recommendedName>
        <fullName evidence="1">SGNH hydrolase-type esterase domain-containing protein</fullName>
    </recommendedName>
</protein>
<feature type="domain" description="SGNH hydrolase-type esterase" evidence="1">
    <location>
        <begin position="229"/>
        <end position="391"/>
    </location>
</feature>
<sequence length="404" mass="43677">ETTEQAELRQPEEVALPAAAAEIVPAAVALEGKPPRPIEDPSGEAMTPFFRALAAVERKAPGSIARISYFGDSIVASDFVTATLRRKLQKRFGDAGHGFMLMANAWPGYFHNDVVRYATKGWQVSRVVGPYAKDGLYGLGGVSFRSEYPGVFSRFATAETGTFGRAVSRFAVDYLRHPEGGRMEIKIDGETREVIDTRADETASAIATYDVPDGPHALEVWARGPGVRAFGVWMERDTPGVVLDAIGIQGARIRFLDKSDDAHFAEQLRARSPSLTVFQYGMNESEDGELFPLDQVESTMKAVLDQVRAALPGSSCLLVGPMDRADKKGEVYRSRPVIPKLAAIQRRVAEQVGCGYFDTFGAMGGSGSMGIWARRGLGGADLAHPSGAGAEVIGRWLYLALMEA</sequence>
<evidence type="ECO:0000313" key="3">
    <source>
        <dbReference type="Proteomes" id="UP000075420"/>
    </source>
</evidence>
<accession>A0A150PP97</accession>
<evidence type="ECO:0000313" key="2">
    <source>
        <dbReference type="EMBL" id="KYF57557.1"/>
    </source>
</evidence>
<feature type="non-terminal residue" evidence="2">
    <location>
        <position position="1"/>
    </location>
</feature>
<dbReference type="Gene3D" id="2.60.120.1360">
    <property type="match status" value="1"/>
</dbReference>
<gene>
    <name evidence="2" type="ORF">BE08_16245</name>
</gene>
<dbReference type="SUPFAM" id="SSF52266">
    <property type="entry name" value="SGNH hydrolase"/>
    <property type="match status" value="1"/>
</dbReference>
<feature type="non-terminal residue" evidence="2">
    <location>
        <position position="404"/>
    </location>
</feature>
<organism evidence="2 3">
    <name type="scientific">Sorangium cellulosum</name>
    <name type="common">Polyangium cellulosum</name>
    <dbReference type="NCBI Taxonomy" id="56"/>
    <lineage>
        <taxon>Bacteria</taxon>
        <taxon>Pseudomonadati</taxon>
        <taxon>Myxococcota</taxon>
        <taxon>Polyangia</taxon>
        <taxon>Polyangiales</taxon>
        <taxon>Polyangiaceae</taxon>
        <taxon>Sorangium</taxon>
    </lineage>
</organism>
<dbReference type="EMBL" id="JELY01000925">
    <property type="protein sequence ID" value="KYF57557.1"/>
    <property type="molecule type" value="Genomic_DNA"/>
</dbReference>
<dbReference type="InterPro" id="IPR013830">
    <property type="entry name" value="SGNH_hydro"/>
</dbReference>
<dbReference type="Pfam" id="PF13472">
    <property type="entry name" value="Lipase_GDSL_2"/>
    <property type="match status" value="1"/>
</dbReference>
<dbReference type="GO" id="GO:0016788">
    <property type="term" value="F:hydrolase activity, acting on ester bonds"/>
    <property type="evidence" value="ECO:0007669"/>
    <property type="project" value="UniProtKB-ARBA"/>
</dbReference>
<dbReference type="InterPro" id="IPR036514">
    <property type="entry name" value="SGNH_hydro_sf"/>
</dbReference>
<name>A0A150PP97_SORCE</name>
<proteinExistence type="predicted"/>
<dbReference type="AlphaFoldDB" id="A0A150PP97"/>
<comment type="caution">
    <text evidence="2">The sequence shown here is derived from an EMBL/GenBank/DDBJ whole genome shotgun (WGS) entry which is preliminary data.</text>
</comment>
<dbReference type="Gene3D" id="3.40.50.1110">
    <property type="entry name" value="SGNH hydrolase"/>
    <property type="match status" value="1"/>
</dbReference>